<reference evidence="2" key="2">
    <citation type="submission" date="2020-09" db="EMBL/GenBank/DDBJ databases">
        <authorList>
            <person name="Sun Q."/>
            <person name="Zhou Y."/>
        </authorList>
    </citation>
    <scope>NUCLEOTIDE SEQUENCE</scope>
    <source>
        <strain evidence="2">CGMCC 1.15343</strain>
    </source>
</reference>
<dbReference type="RefSeq" id="WP_188625770.1">
    <property type="nucleotide sequence ID" value="NZ_BMIL01000003.1"/>
</dbReference>
<reference evidence="2" key="1">
    <citation type="journal article" date="2014" name="Int. J. Syst. Evol. Microbiol.">
        <title>Complete genome sequence of Corynebacterium casei LMG S-19264T (=DSM 44701T), isolated from a smear-ripened cheese.</title>
        <authorList>
            <consortium name="US DOE Joint Genome Institute (JGI-PGF)"/>
            <person name="Walter F."/>
            <person name="Albersmeier A."/>
            <person name="Kalinowski J."/>
            <person name="Ruckert C."/>
        </authorList>
    </citation>
    <scope>NUCLEOTIDE SEQUENCE</scope>
    <source>
        <strain evidence="2">CGMCC 1.15343</strain>
    </source>
</reference>
<sequence>MKGRFIVLLLIMISGLAGAQQRPQYTQYIFNYYLLNPALSGMENYTDVKIGHRQQWQGINGAPTTTFVSTNMVLGDKYLWRNALSLPENGDPPMGRNYTQNYTASPAHHGIGIIAMNDKAGPLSFLDVTLTYAYHLKLQDALNLSLGTGVGIRRVSIDLNALSLEDPNDPALSNAGKAQLKPDLNVGMWLYGARFFAGASMQQVLKQNLSFSPDYNQGREVGHYFLTAGYKLFVDDEISATPSVMLKKVGNIPISYDANLKFVFRDRFWLGGSYRKGDSFAALAGINFSNVFNITYAYDYATSRLRSYTSGSHELVLGFQLNNMYKLRSTQKMW</sequence>
<evidence type="ECO:0000313" key="3">
    <source>
        <dbReference type="Proteomes" id="UP000651668"/>
    </source>
</evidence>
<keyword evidence="3" id="KW-1185">Reference proteome</keyword>
<accession>A0A916XB13</accession>
<dbReference type="AlphaFoldDB" id="A0A916XB13"/>
<keyword evidence="1" id="KW-0732">Signal</keyword>
<feature type="signal peptide" evidence="1">
    <location>
        <begin position="1"/>
        <end position="19"/>
    </location>
</feature>
<evidence type="ECO:0000313" key="2">
    <source>
        <dbReference type="EMBL" id="GGC58455.1"/>
    </source>
</evidence>
<dbReference type="EMBL" id="BMIL01000003">
    <property type="protein sequence ID" value="GGC58455.1"/>
    <property type="molecule type" value="Genomic_DNA"/>
</dbReference>
<organism evidence="2 3">
    <name type="scientific">Pedobacter quisquiliarum</name>
    <dbReference type="NCBI Taxonomy" id="1834438"/>
    <lineage>
        <taxon>Bacteria</taxon>
        <taxon>Pseudomonadati</taxon>
        <taxon>Bacteroidota</taxon>
        <taxon>Sphingobacteriia</taxon>
        <taxon>Sphingobacteriales</taxon>
        <taxon>Sphingobacteriaceae</taxon>
        <taxon>Pedobacter</taxon>
    </lineage>
</organism>
<name>A0A916XB13_9SPHI</name>
<gene>
    <name evidence="2" type="ORF">GCM10011387_10150</name>
</gene>
<protein>
    <recommendedName>
        <fullName evidence="4">Type IX secretion system membrane protein, PorP/SprF family</fullName>
    </recommendedName>
</protein>
<dbReference type="Pfam" id="PF11751">
    <property type="entry name" value="PorP_SprF"/>
    <property type="match status" value="1"/>
</dbReference>
<dbReference type="InterPro" id="IPR019861">
    <property type="entry name" value="PorP/SprF_Bacteroidetes"/>
</dbReference>
<dbReference type="NCBIfam" id="TIGR03519">
    <property type="entry name" value="T9SS_PorP_fam"/>
    <property type="match status" value="1"/>
</dbReference>
<evidence type="ECO:0008006" key="4">
    <source>
        <dbReference type="Google" id="ProtNLM"/>
    </source>
</evidence>
<proteinExistence type="predicted"/>
<feature type="chain" id="PRO_5038069622" description="Type IX secretion system membrane protein, PorP/SprF family" evidence="1">
    <location>
        <begin position="20"/>
        <end position="334"/>
    </location>
</feature>
<dbReference type="Proteomes" id="UP000651668">
    <property type="component" value="Unassembled WGS sequence"/>
</dbReference>
<evidence type="ECO:0000256" key="1">
    <source>
        <dbReference type="SAM" id="SignalP"/>
    </source>
</evidence>
<comment type="caution">
    <text evidence="2">The sequence shown here is derived from an EMBL/GenBank/DDBJ whole genome shotgun (WGS) entry which is preliminary data.</text>
</comment>